<dbReference type="EMBL" id="JAUTAL010000001">
    <property type="protein sequence ID" value="MDQ1096498.1"/>
    <property type="molecule type" value="Genomic_DNA"/>
</dbReference>
<accession>A0ABU0TJU4</accession>
<evidence type="ECO:0000313" key="1">
    <source>
        <dbReference type="EMBL" id="MDQ1096498.1"/>
    </source>
</evidence>
<protein>
    <submittedName>
        <fullName evidence="1">GLPGLI family protein</fullName>
    </submittedName>
</protein>
<organism evidence="1 2">
    <name type="scientific">Chryseobacterium camelliae</name>
    <dbReference type="NCBI Taxonomy" id="1265445"/>
    <lineage>
        <taxon>Bacteria</taxon>
        <taxon>Pseudomonadati</taxon>
        <taxon>Bacteroidota</taxon>
        <taxon>Flavobacteriia</taxon>
        <taxon>Flavobacteriales</taxon>
        <taxon>Weeksellaceae</taxon>
        <taxon>Chryseobacterium group</taxon>
        <taxon>Chryseobacterium</taxon>
    </lineage>
</organism>
<dbReference type="Pfam" id="PF09697">
    <property type="entry name" value="Porph_ging"/>
    <property type="match status" value="1"/>
</dbReference>
<dbReference type="Proteomes" id="UP001225072">
    <property type="component" value="Unassembled WGS sequence"/>
</dbReference>
<reference evidence="1 2" key="1">
    <citation type="submission" date="2023-07" db="EMBL/GenBank/DDBJ databases">
        <title>Functional and genomic diversity of the sorghum phyllosphere microbiome.</title>
        <authorList>
            <person name="Shade A."/>
        </authorList>
    </citation>
    <scope>NUCLEOTIDE SEQUENCE [LARGE SCALE GENOMIC DNA]</scope>
    <source>
        <strain evidence="1 2">SORGH_AS_1064</strain>
    </source>
</reference>
<keyword evidence="2" id="KW-1185">Reference proteome</keyword>
<dbReference type="RefSeq" id="WP_307448967.1">
    <property type="nucleotide sequence ID" value="NZ_JAUTAL010000001.1"/>
</dbReference>
<sequence>MKTMLLSAFMTAVLWTQAQTQTHRFIYDVQYRKDSAQHLMTKENYHLDIGDREIRYYPRDFYVGDSLAANNIPIPKNQKFNTSEIISHQPGSEDYNHYDVLENVILKHSSRSPQKWKLTGEKKNIGDLAVQKATTTWGGRNWMAWFTPDIPFQEGPYKFHGLPGLIVELYDDKDNYRFELVKSLKLSRPYTNQYIDYMIARSVAVNDRQYKEAKLKYYNSPVGYLRNSSGGTQSKEAFYLNDGTLVGSNNAREVDERLKTAIRQYNNPIELDQAIRYPK</sequence>
<evidence type="ECO:0000313" key="2">
    <source>
        <dbReference type="Proteomes" id="UP001225072"/>
    </source>
</evidence>
<dbReference type="NCBIfam" id="TIGR01200">
    <property type="entry name" value="GLPGLI"/>
    <property type="match status" value="1"/>
</dbReference>
<gene>
    <name evidence="1" type="ORF">QE404_001645</name>
</gene>
<comment type="caution">
    <text evidence="1">The sequence shown here is derived from an EMBL/GenBank/DDBJ whole genome shotgun (WGS) entry which is preliminary data.</text>
</comment>
<dbReference type="InterPro" id="IPR005901">
    <property type="entry name" value="GLPGLI"/>
</dbReference>
<proteinExistence type="predicted"/>
<name>A0ABU0TJU4_9FLAO</name>